<dbReference type="GO" id="GO:0007131">
    <property type="term" value="P:reciprocal meiotic recombination"/>
    <property type="evidence" value="ECO:0007669"/>
    <property type="project" value="TreeGrafter"/>
</dbReference>
<evidence type="ECO:0000256" key="3">
    <source>
        <dbReference type="ARBA" id="ARBA00022741"/>
    </source>
</evidence>
<dbReference type="SUPFAM" id="SSF52540">
    <property type="entry name" value="P-loop containing nucleoside triphosphate hydrolases"/>
    <property type="match status" value="1"/>
</dbReference>
<dbReference type="SMART" id="SM00534">
    <property type="entry name" value="MUTSac"/>
    <property type="match status" value="1"/>
</dbReference>
<evidence type="ECO:0000313" key="8">
    <source>
        <dbReference type="EMBL" id="EKX34368.1"/>
    </source>
</evidence>
<keyword evidence="5" id="KW-0238">DNA-binding</keyword>
<dbReference type="STRING" id="905079.L1IDS0"/>
<dbReference type="Proteomes" id="UP000011087">
    <property type="component" value="Unassembled WGS sequence"/>
</dbReference>
<dbReference type="Pfam" id="PF00488">
    <property type="entry name" value="MutS_V"/>
    <property type="match status" value="1"/>
</dbReference>
<dbReference type="Gene3D" id="1.10.1420.10">
    <property type="match status" value="2"/>
</dbReference>
<keyword evidence="4" id="KW-0067">ATP-binding</keyword>
<dbReference type="GeneID" id="17291131"/>
<accession>L1IDS0</accession>
<dbReference type="HOGENOM" id="CLU_002472_7_2_1"/>
<dbReference type="InterPro" id="IPR036678">
    <property type="entry name" value="MutS_con_dom_sf"/>
</dbReference>
<evidence type="ECO:0000313" key="9">
    <source>
        <dbReference type="EnsemblProtists" id="EKX34368"/>
    </source>
</evidence>
<dbReference type="GO" id="GO:0140664">
    <property type="term" value="F:ATP-dependent DNA damage sensor activity"/>
    <property type="evidence" value="ECO:0007669"/>
    <property type="project" value="InterPro"/>
</dbReference>
<sequence>MVPSTINTLSTGGKKHREDFILAVTENKHREIGISLLSIRGATILLSQFKDDCMYSTLLHLIDTYTPTEILLPHTMENSALHTVILQTEHGFIVFVKRHHWNDNKGLEQMRILATKETISIELEVSSKYLALSSFHALIRYTEFGQGYSYAATSCRFEYRCPKEYLQIDPRTAANLEIIHNARDVKNASLFGIMNFCKTHMGQRLLRTNMLQPLSYLSSGKIQERLDFLEILLKNEEAFYEISEKLPPFPDLEYIVTATLIPKCGTQCISVEKCQSLISKILNMKNALNLATGLANTLKKMKGSCAILDKMLDSLSEPKLDSVKNAIDRILADESFPAKGNILSQVQRCFALRAGIDSLLDVARQSYNDVIDDIYNLAQQYRDEYGIGSIKVVYNIRRGYHLSMKSDISSLPPIFIQKSQKGHCTLCTTEDLASLANRHNESVQEIYLMTGRILEYNHLSIVRFCRCLLDVADSISLLDMLRSFAHMISVSSQPFVRPQFYPDGPLAIRQGRHPMCEILAPGSFVSNNTMMKPRTSSSFCVLTGPNMSGKSCYLRQVALIIILAHMGSFIPAEYGCFPSIDKIFSRIGTSDDFESSASTFYLEMQEMSHIIGHATQHSLIIIDELGRGTSNQDGIAIAWACCEHLINLRALTLFATHYSELQQLASIYPNVENWTLSVEATKGGLQFLYKVIKGFCQEGSYGM</sequence>
<dbReference type="EMBL" id="JH993111">
    <property type="protein sequence ID" value="EKX34368.1"/>
    <property type="molecule type" value="Genomic_DNA"/>
</dbReference>
<reference evidence="8 10" key="1">
    <citation type="journal article" date="2012" name="Nature">
        <title>Algal genomes reveal evolutionary mosaicism and the fate of nucleomorphs.</title>
        <authorList>
            <consortium name="DOE Joint Genome Institute"/>
            <person name="Curtis B.A."/>
            <person name="Tanifuji G."/>
            <person name="Burki F."/>
            <person name="Gruber A."/>
            <person name="Irimia M."/>
            <person name="Maruyama S."/>
            <person name="Arias M.C."/>
            <person name="Ball S.G."/>
            <person name="Gile G.H."/>
            <person name="Hirakawa Y."/>
            <person name="Hopkins J.F."/>
            <person name="Kuo A."/>
            <person name="Rensing S.A."/>
            <person name="Schmutz J."/>
            <person name="Symeonidi A."/>
            <person name="Elias M."/>
            <person name="Eveleigh R.J."/>
            <person name="Herman E.K."/>
            <person name="Klute M.J."/>
            <person name="Nakayama T."/>
            <person name="Obornik M."/>
            <person name="Reyes-Prieto A."/>
            <person name="Armbrust E.V."/>
            <person name="Aves S.J."/>
            <person name="Beiko R.G."/>
            <person name="Coutinho P."/>
            <person name="Dacks J.B."/>
            <person name="Durnford D.G."/>
            <person name="Fast N.M."/>
            <person name="Green B.R."/>
            <person name="Grisdale C.J."/>
            <person name="Hempel F."/>
            <person name="Henrissat B."/>
            <person name="Hoppner M.P."/>
            <person name="Ishida K."/>
            <person name="Kim E."/>
            <person name="Koreny L."/>
            <person name="Kroth P.G."/>
            <person name="Liu Y."/>
            <person name="Malik S.B."/>
            <person name="Maier U.G."/>
            <person name="McRose D."/>
            <person name="Mock T."/>
            <person name="Neilson J.A."/>
            <person name="Onodera N.T."/>
            <person name="Poole A.M."/>
            <person name="Pritham E.J."/>
            <person name="Richards T.A."/>
            <person name="Rocap G."/>
            <person name="Roy S.W."/>
            <person name="Sarai C."/>
            <person name="Schaack S."/>
            <person name="Shirato S."/>
            <person name="Slamovits C.H."/>
            <person name="Spencer D.F."/>
            <person name="Suzuki S."/>
            <person name="Worden A.Z."/>
            <person name="Zauner S."/>
            <person name="Barry K."/>
            <person name="Bell C."/>
            <person name="Bharti A.K."/>
            <person name="Crow J.A."/>
            <person name="Grimwood J."/>
            <person name="Kramer R."/>
            <person name="Lindquist E."/>
            <person name="Lucas S."/>
            <person name="Salamov A."/>
            <person name="McFadden G.I."/>
            <person name="Lane C.E."/>
            <person name="Keeling P.J."/>
            <person name="Gray M.W."/>
            <person name="Grigoriev I.V."/>
            <person name="Archibald J.M."/>
        </authorList>
    </citation>
    <scope>NUCLEOTIDE SEQUENCE</scope>
    <source>
        <strain evidence="8 10">CCMP2712</strain>
    </source>
</reference>
<gene>
    <name evidence="8" type="primary">Msh4</name>
    <name evidence="8" type="ORF">GUITHDRAFT_90514</name>
</gene>
<dbReference type="InterPro" id="IPR000432">
    <property type="entry name" value="DNA_mismatch_repair_MutS_C"/>
</dbReference>
<dbReference type="GO" id="GO:0005524">
    <property type="term" value="F:ATP binding"/>
    <property type="evidence" value="ECO:0007669"/>
    <property type="project" value="UniProtKB-KW"/>
</dbReference>
<dbReference type="SUPFAM" id="SSF53150">
    <property type="entry name" value="DNA repair protein MutS, domain II"/>
    <property type="match status" value="1"/>
</dbReference>
<dbReference type="Pfam" id="PF05188">
    <property type="entry name" value="MutS_II"/>
    <property type="match status" value="1"/>
</dbReference>
<dbReference type="AlphaFoldDB" id="L1IDS0"/>
<reference evidence="9" key="3">
    <citation type="submission" date="2016-03" db="UniProtKB">
        <authorList>
            <consortium name="EnsemblProtists"/>
        </authorList>
    </citation>
    <scope>IDENTIFICATION</scope>
</reference>
<dbReference type="OrthoDB" id="276261at2759"/>
<evidence type="ECO:0000256" key="6">
    <source>
        <dbReference type="ARBA" id="ARBA00023254"/>
    </source>
</evidence>
<evidence type="ECO:0000256" key="4">
    <source>
        <dbReference type="ARBA" id="ARBA00022840"/>
    </source>
</evidence>
<evidence type="ECO:0000256" key="5">
    <source>
        <dbReference type="ARBA" id="ARBA00023125"/>
    </source>
</evidence>
<comment type="similarity">
    <text evidence="2">Belongs to the DNA mismatch repair MutS family.</text>
</comment>
<dbReference type="Pfam" id="PF05190">
    <property type="entry name" value="MutS_IV"/>
    <property type="match status" value="1"/>
</dbReference>
<dbReference type="InterPro" id="IPR007696">
    <property type="entry name" value="DNA_mismatch_repair_MutS_core"/>
</dbReference>
<organism evidence="8">
    <name type="scientific">Guillardia theta (strain CCMP2712)</name>
    <name type="common">Cryptophyte</name>
    <dbReference type="NCBI Taxonomy" id="905079"/>
    <lineage>
        <taxon>Eukaryota</taxon>
        <taxon>Cryptophyceae</taxon>
        <taxon>Pyrenomonadales</taxon>
        <taxon>Geminigeraceae</taxon>
        <taxon>Guillardia</taxon>
    </lineage>
</organism>
<evidence type="ECO:0000256" key="1">
    <source>
        <dbReference type="ARBA" id="ARBA00004229"/>
    </source>
</evidence>
<reference evidence="10" key="2">
    <citation type="submission" date="2012-11" db="EMBL/GenBank/DDBJ databases">
        <authorList>
            <person name="Kuo A."/>
            <person name="Curtis B.A."/>
            <person name="Tanifuji G."/>
            <person name="Burki F."/>
            <person name="Gruber A."/>
            <person name="Irimia M."/>
            <person name="Maruyama S."/>
            <person name="Arias M.C."/>
            <person name="Ball S.G."/>
            <person name="Gile G.H."/>
            <person name="Hirakawa Y."/>
            <person name="Hopkins J.F."/>
            <person name="Rensing S.A."/>
            <person name="Schmutz J."/>
            <person name="Symeonidi A."/>
            <person name="Elias M."/>
            <person name="Eveleigh R.J."/>
            <person name="Herman E.K."/>
            <person name="Klute M.J."/>
            <person name="Nakayama T."/>
            <person name="Obornik M."/>
            <person name="Reyes-Prieto A."/>
            <person name="Armbrust E.V."/>
            <person name="Aves S.J."/>
            <person name="Beiko R.G."/>
            <person name="Coutinho P."/>
            <person name="Dacks J.B."/>
            <person name="Durnford D.G."/>
            <person name="Fast N.M."/>
            <person name="Green B.R."/>
            <person name="Grisdale C."/>
            <person name="Hempe F."/>
            <person name="Henrissat B."/>
            <person name="Hoppner M.P."/>
            <person name="Ishida K.-I."/>
            <person name="Kim E."/>
            <person name="Koreny L."/>
            <person name="Kroth P.G."/>
            <person name="Liu Y."/>
            <person name="Malik S.-B."/>
            <person name="Maier U.G."/>
            <person name="McRose D."/>
            <person name="Mock T."/>
            <person name="Neilson J.A."/>
            <person name="Onodera N.T."/>
            <person name="Poole A.M."/>
            <person name="Pritham E.J."/>
            <person name="Richards T.A."/>
            <person name="Rocap G."/>
            <person name="Roy S.W."/>
            <person name="Sarai C."/>
            <person name="Schaack S."/>
            <person name="Shirato S."/>
            <person name="Slamovits C.H."/>
            <person name="Spencer D.F."/>
            <person name="Suzuki S."/>
            <person name="Worden A.Z."/>
            <person name="Zauner S."/>
            <person name="Barry K."/>
            <person name="Bell C."/>
            <person name="Bharti A.K."/>
            <person name="Crow J.A."/>
            <person name="Grimwood J."/>
            <person name="Kramer R."/>
            <person name="Lindquist E."/>
            <person name="Lucas S."/>
            <person name="Salamov A."/>
            <person name="McFadden G.I."/>
            <person name="Lane C.E."/>
            <person name="Keeling P.J."/>
            <person name="Gray M.W."/>
            <person name="Grigoriev I.V."/>
            <person name="Archibald J.M."/>
        </authorList>
    </citation>
    <scope>NUCLEOTIDE SEQUENCE</scope>
    <source>
        <strain evidence="10">CCMP2712</strain>
    </source>
</reference>
<dbReference type="Gene3D" id="3.40.50.300">
    <property type="entry name" value="P-loop containing nucleotide triphosphate hydrolases"/>
    <property type="match status" value="1"/>
</dbReference>
<dbReference type="PANTHER" id="PTHR11361">
    <property type="entry name" value="DNA MISMATCH REPAIR PROTEIN MUTS FAMILY MEMBER"/>
    <property type="match status" value="1"/>
</dbReference>
<evidence type="ECO:0000256" key="2">
    <source>
        <dbReference type="ARBA" id="ARBA00006271"/>
    </source>
</evidence>
<dbReference type="GO" id="GO:0030983">
    <property type="term" value="F:mismatched DNA binding"/>
    <property type="evidence" value="ECO:0007669"/>
    <property type="project" value="InterPro"/>
</dbReference>
<dbReference type="RefSeq" id="XP_005821348.1">
    <property type="nucleotide sequence ID" value="XM_005821291.1"/>
</dbReference>
<dbReference type="SMART" id="SM00533">
    <property type="entry name" value="MUTSd"/>
    <property type="match status" value="1"/>
</dbReference>
<proteinExistence type="inferred from homology"/>
<dbReference type="SUPFAM" id="SSF48334">
    <property type="entry name" value="DNA repair protein MutS, domain III"/>
    <property type="match status" value="1"/>
</dbReference>
<dbReference type="InterPro" id="IPR017261">
    <property type="entry name" value="DNA_mismatch_repair_MutS/MSH"/>
</dbReference>
<dbReference type="InterPro" id="IPR036187">
    <property type="entry name" value="DNA_mismatch_repair_MutS_sf"/>
</dbReference>
<dbReference type="InterPro" id="IPR027417">
    <property type="entry name" value="P-loop_NTPase"/>
</dbReference>
<dbReference type="KEGG" id="gtt:GUITHDRAFT_90514"/>
<evidence type="ECO:0000313" key="10">
    <source>
        <dbReference type="Proteomes" id="UP000011087"/>
    </source>
</evidence>
<protein>
    <submittedName>
        <fullName evidence="8">Msh4 meiosis-specific ZMM crossover interference complex protein, muts</fullName>
    </submittedName>
</protein>
<dbReference type="PANTHER" id="PTHR11361:SF21">
    <property type="entry name" value="MUTS PROTEIN HOMOLOG 4"/>
    <property type="match status" value="1"/>
</dbReference>
<dbReference type="InterPro" id="IPR007860">
    <property type="entry name" value="DNA_mmatch_repair_MutS_con_dom"/>
</dbReference>
<dbReference type="eggNOG" id="KOG0220">
    <property type="taxonomic scope" value="Eukaryota"/>
</dbReference>
<dbReference type="PROSITE" id="PS00486">
    <property type="entry name" value="DNA_MISMATCH_REPAIR_2"/>
    <property type="match status" value="1"/>
</dbReference>
<dbReference type="PaxDb" id="55529-EKX34368"/>
<dbReference type="PIRSF" id="PIRSF037677">
    <property type="entry name" value="DNA_mis_repair_Msh6"/>
    <property type="match status" value="1"/>
</dbReference>
<feature type="domain" description="DNA mismatch repair proteins mutS family" evidence="7">
    <location>
        <begin position="618"/>
        <end position="634"/>
    </location>
</feature>
<comment type="subcellular location">
    <subcellularLocation>
        <location evidence="1">Plastid</location>
        <location evidence="1">Chloroplast</location>
    </subcellularLocation>
</comment>
<keyword evidence="6" id="KW-0469">Meiosis</keyword>
<keyword evidence="10" id="KW-1185">Reference proteome</keyword>
<evidence type="ECO:0000259" key="7">
    <source>
        <dbReference type="PROSITE" id="PS00486"/>
    </source>
</evidence>
<dbReference type="Pfam" id="PF05192">
    <property type="entry name" value="MutS_III"/>
    <property type="match status" value="1"/>
</dbReference>
<dbReference type="EnsemblProtists" id="EKX34368">
    <property type="protein sequence ID" value="EKX34368"/>
    <property type="gene ID" value="GUITHDRAFT_90514"/>
</dbReference>
<dbReference type="GO" id="GO:0005634">
    <property type="term" value="C:nucleus"/>
    <property type="evidence" value="ECO:0007669"/>
    <property type="project" value="TreeGrafter"/>
</dbReference>
<dbReference type="Gene3D" id="3.30.420.110">
    <property type="entry name" value="MutS, connector domain"/>
    <property type="match status" value="1"/>
</dbReference>
<keyword evidence="3" id="KW-0547">Nucleotide-binding</keyword>
<dbReference type="FunFam" id="3.40.50.300:FF:000870">
    <property type="entry name" value="MutS protein homolog 4"/>
    <property type="match status" value="1"/>
</dbReference>
<name>L1IDS0_GUITC</name>
<dbReference type="InterPro" id="IPR045076">
    <property type="entry name" value="MutS"/>
</dbReference>
<dbReference type="GO" id="GO:0006298">
    <property type="term" value="P:mismatch repair"/>
    <property type="evidence" value="ECO:0007669"/>
    <property type="project" value="InterPro"/>
</dbReference>
<dbReference type="GO" id="GO:0009507">
    <property type="term" value="C:chloroplast"/>
    <property type="evidence" value="ECO:0007669"/>
    <property type="project" value="UniProtKB-SubCell"/>
</dbReference>
<dbReference type="InterPro" id="IPR007861">
    <property type="entry name" value="DNA_mismatch_repair_MutS_clamp"/>
</dbReference>
<dbReference type="OMA" id="KMTMLYK"/>